<reference evidence="12" key="1">
    <citation type="submission" date="2016-10" db="EMBL/GenBank/DDBJ databases">
        <authorList>
            <person name="Varghese N."/>
            <person name="Submissions S."/>
        </authorList>
    </citation>
    <scope>NUCLEOTIDE SEQUENCE [LARGE SCALE GENOMIC DNA]</scope>
    <source>
        <strain evidence="12">DSM 3695</strain>
    </source>
</reference>
<dbReference type="Gene3D" id="3.30.565.10">
    <property type="entry name" value="Histidine kinase-like ATPase, C-terminal domain"/>
    <property type="match status" value="1"/>
</dbReference>
<dbReference type="Pfam" id="PF00512">
    <property type="entry name" value="HisKA"/>
    <property type="match status" value="1"/>
</dbReference>
<dbReference type="STRING" id="29529.SAMN04488122_2645"/>
<feature type="compositionally biased region" description="Polar residues" evidence="7">
    <location>
        <begin position="1"/>
        <end position="12"/>
    </location>
</feature>
<dbReference type="EC" id="2.7.13.3" evidence="2"/>
<feature type="domain" description="Histidine kinase" evidence="8">
    <location>
        <begin position="465"/>
        <end position="684"/>
    </location>
</feature>
<dbReference type="InterPro" id="IPR003594">
    <property type="entry name" value="HATPase_dom"/>
</dbReference>
<name>A0A1I0RD01_9BACT</name>
<dbReference type="SUPFAM" id="SSF52172">
    <property type="entry name" value="CheY-like"/>
    <property type="match status" value="1"/>
</dbReference>
<feature type="domain" description="PAC" evidence="10">
    <location>
        <begin position="395"/>
        <end position="447"/>
    </location>
</feature>
<dbReference type="PANTHER" id="PTHR43047">
    <property type="entry name" value="TWO-COMPONENT HISTIDINE PROTEIN KINASE"/>
    <property type="match status" value="1"/>
</dbReference>
<dbReference type="CDD" id="cd17546">
    <property type="entry name" value="REC_hyHK_CKI1_RcsC-like"/>
    <property type="match status" value="1"/>
</dbReference>
<dbReference type="GO" id="GO:0000155">
    <property type="term" value="F:phosphorelay sensor kinase activity"/>
    <property type="evidence" value="ECO:0007669"/>
    <property type="project" value="InterPro"/>
</dbReference>
<dbReference type="InterPro" id="IPR003661">
    <property type="entry name" value="HisK_dim/P_dom"/>
</dbReference>
<dbReference type="EMBL" id="FOJG01000001">
    <property type="protein sequence ID" value="SEW38666.1"/>
    <property type="molecule type" value="Genomic_DNA"/>
</dbReference>
<evidence type="ECO:0000313" key="11">
    <source>
        <dbReference type="EMBL" id="SEW38666.1"/>
    </source>
</evidence>
<evidence type="ECO:0000256" key="6">
    <source>
        <dbReference type="PROSITE-ProRule" id="PRU00169"/>
    </source>
</evidence>
<dbReference type="Gene3D" id="2.10.70.100">
    <property type="match status" value="1"/>
</dbReference>
<dbReference type="PRINTS" id="PR00344">
    <property type="entry name" value="BCTRLSENSOR"/>
</dbReference>
<dbReference type="SMART" id="SM00388">
    <property type="entry name" value="HisKA"/>
    <property type="match status" value="1"/>
</dbReference>
<evidence type="ECO:0000256" key="5">
    <source>
        <dbReference type="ARBA" id="ARBA00022777"/>
    </source>
</evidence>
<keyword evidence="5" id="KW-0418">Kinase</keyword>
<keyword evidence="3 6" id="KW-0597">Phosphoprotein</keyword>
<dbReference type="InterPro" id="IPR000014">
    <property type="entry name" value="PAS"/>
</dbReference>
<dbReference type="RefSeq" id="WP_089895370.1">
    <property type="nucleotide sequence ID" value="NZ_FOJG01000001.1"/>
</dbReference>
<keyword evidence="12" id="KW-1185">Reference proteome</keyword>
<gene>
    <name evidence="11" type="ORF">SAMN04488122_2645</name>
</gene>
<dbReference type="InterPro" id="IPR036097">
    <property type="entry name" value="HisK_dim/P_sf"/>
</dbReference>
<dbReference type="OrthoDB" id="9811889at2"/>
<organism evidence="11 12">
    <name type="scientific">Chitinophaga arvensicola</name>
    <dbReference type="NCBI Taxonomy" id="29529"/>
    <lineage>
        <taxon>Bacteria</taxon>
        <taxon>Pseudomonadati</taxon>
        <taxon>Bacteroidota</taxon>
        <taxon>Chitinophagia</taxon>
        <taxon>Chitinophagales</taxon>
        <taxon>Chitinophagaceae</taxon>
        <taxon>Chitinophaga</taxon>
    </lineage>
</organism>
<dbReference type="CDD" id="cd00130">
    <property type="entry name" value="PAS"/>
    <property type="match status" value="1"/>
</dbReference>
<dbReference type="PANTHER" id="PTHR43047:SF64">
    <property type="entry name" value="HISTIDINE KINASE CONTAINING CHEY-HOMOLOGOUS RECEIVER DOMAIN AND PAS DOMAIN-RELATED"/>
    <property type="match status" value="1"/>
</dbReference>
<dbReference type="CDD" id="cd16922">
    <property type="entry name" value="HATPase_EvgS-ArcB-TorS-like"/>
    <property type="match status" value="1"/>
</dbReference>
<dbReference type="InterPro" id="IPR001610">
    <property type="entry name" value="PAC"/>
</dbReference>
<dbReference type="InterPro" id="IPR001789">
    <property type="entry name" value="Sig_transdc_resp-reg_receiver"/>
</dbReference>
<dbReference type="PROSITE" id="PS50109">
    <property type="entry name" value="HIS_KIN"/>
    <property type="match status" value="1"/>
</dbReference>
<evidence type="ECO:0000259" key="9">
    <source>
        <dbReference type="PROSITE" id="PS50110"/>
    </source>
</evidence>
<evidence type="ECO:0000259" key="8">
    <source>
        <dbReference type="PROSITE" id="PS50109"/>
    </source>
</evidence>
<feature type="domain" description="Response regulatory" evidence="9">
    <location>
        <begin position="707"/>
        <end position="821"/>
    </location>
</feature>
<dbReference type="InterPro" id="IPR035965">
    <property type="entry name" value="PAS-like_dom_sf"/>
</dbReference>
<dbReference type="InterPro" id="IPR004358">
    <property type="entry name" value="Sig_transdc_His_kin-like_C"/>
</dbReference>
<dbReference type="Gene3D" id="3.30.450.20">
    <property type="entry name" value="PAS domain"/>
    <property type="match status" value="2"/>
</dbReference>
<dbReference type="SUPFAM" id="SSF55874">
    <property type="entry name" value="ATPase domain of HSP90 chaperone/DNA topoisomerase II/histidine kinase"/>
    <property type="match status" value="1"/>
</dbReference>
<dbReference type="InterPro" id="IPR000700">
    <property type="entry name" value="PAS-assoc_C"/>
</dbReference>
<dbReference type="Pfam" id="PF08447">
    <property type="entry name" value="PAS_3"/>
    <property type="match status" value="1"/>
</dbReference>
<dbReference type="InterPro" id="IPR011006">
    <property type="entry name" value="CheY-like_superfamily"/>
</dbReference>
<dbReference type="InterPro" id="IPR013655">
    <property type="entry name" value="PAS_fold_3"/>
</dbReference>
<dbReference type="FunFam" id="3.30.565.10:FF:000010">
    <property type="entry name" value="Sensor histidine kinase RcsC"/>
    <property type="match status" value="1"/>
</dbReference>
<feature type="modified residue" description="4-aspartylphosphate" evidence="6">
    <location>
        <position position="756"/>
    </location>
</feature>
<proteinExistence type="predicted"/>
<dbReference type="Gene3D" id="3.40.50.2300">
    <property type="match status" value="1"/>
</dbReference>
<dbReference type="PROSITE" id="PS50110">
    <property type="entry name" value="RESPONSE_REGULATORY"/>
    <property type="match status" value="1"/>
</dbReference>
<dbReference type="Pfam" id="PF02518">
    <property type="entry name" value="HATPase_c"/>
    <property type="match status" value="1"/>
</dbReference>
<dbReference type="SMART" id="SM00387">
    <property type="entry name" value="HATPase_c"/>
    <property type="match status" value="1"/>
</dbReference>
<dbReference type="PROSITE" id="PS50113">
    <property type="entry name" value="PAC"/>
    <property type="match status" value="1"/>
</dbReference>
<dbReference type="SUPFAM" id="SSF55785">
    <property type="entry name" value="PYP-like sensor domain (PAS domain)"/>
    <property type="match status" value="2"/>
</dbReference>
<dbReference type="Proteomes" id="UP000199310">
    <property type="component" value="Unassembled WGS sequence"/>
</dbReference>
<dbReference type="InterPro" id="IPR005467">
    <property type="entry name" value="His_kinase_dom"/>
</dbReference>
<dbReference type="InterPro" id="IPR036890">
    <property type="entry name" value="HATPase_C_sf"/>
</dbReference>
<accession>A0A1I0RD01</accession>
<comment type="catalytic activity">
    <reaction evidence="1">
        <text>ATP + protein L-histidine = ADP + protein N-phospho-L-histidine.</text>
        <dbReference type="EC" id="2.7.13.3"/>
    </reaction>
</comment>
<dbReference type="SMART" id="SM00448">
    <property type="entry name" value="REC"/>
    <property type="match status" value="1"/>
</dbReference>
<sequence length="823" mass="92572">MLANTITGSLKNDSGGDTHPADTSLQDKLLRQQKLLDIISSLPTDDTTPEHPPHAMEQLLQQLMELTGSSWGFIGEIKTGPPASQLHTINIINHVPERGWNFTPALQMVAGKGQAAILPVTPDNPAPFIGLPVVYNQQILAVIGLAGNTGGYAPDTIPFLQPLLSVLGHIYRHSLREMNSRQLHTAFTRLKTEWDSLMLTLDDILFEMNDQKIFTHVWCSQENLLFRPREEVIGKTITEVLGEHAIAFNRMADKLLQTGEDQEYVYPDIRQDPQNWYQLKMRLIRDKAPAPKRILLMIRNISESERRNNSYLQAQSELRRSNQLLSICQQMGKMGGWEFNTATGETYWTREIYDMREVPYDFPITFHSAASFYHQEDQPAFIEARDELYHQKKPYDLELRHVSAKGKEIWVRSIGRAVFNTNGQLTHFRGIIMDITDKKDAELALMAARDHAQKAAQSRSDFLSVMSHEIRTPLNAIIGIAGILEDHPVPDQAESLQNLQFSAQHLLGLINDILDFSKMEAGKIELEDIPFDPDALFRSIARNYQPMAESKGIELITRLDLLPATLKGDPVRLSQILSNLLNNAIKFTSEGAVKLEIRKEALTAASCTLLFTVKDTGVGIVPEMQDKIFDSFVQEDSATTRHHGGTGLGLAITQKLVALHKSTIMLESKKNEGTTFRFQIDFSIPEAAHTLVRSKNKRPPGFLKNMKLLVVEDNSINIRVLELQLKNSGALIETASNGRLALEKIQQQPFDGIILDLHMPEMNGYETIPHIQQLQPDAFIIVLTADIMPEVTARLARLQIKDMLPKPYAAEDLLNMLAQYSNG</sequence>
<evidence type="ECO:0000313" key="12">
    <source>
        <dbReference type="Proteomes" id="UP000199310"/>
    </source>
</evidence>
<evidence type="ECO:0000256" key="2">
    <source>
        <dbReference type="ARBA" id="ARBA00012438"/>
    </source>
</evidence>
<evidence type="ECO:0000256" key="1">
    <source>
        <dbReference type="ARBA" id="ARBA00000085"/>
    </source>
</evidence>
<keyword evidence="4" id="KW-0808">Transferase</keyword>
<dbReference type="CDD" id="cd00082">
    <property type="entry name" value="HisKA"/>
    <property type="match status" value="1"/>
</dbReference>
<evidence type="ECO:0000256" key="3">
    <source>
        <dbReference type="ARBA" id="ARBA00022553"/>
    </source>
</evidence>
<evidence type="ECO:0000256" key="4">
    <source>
        <dbReference type="ARBA" id="ARBA00022679"/>
    </source>
</evidence>
<evidence type="ECO:0000259" key="10">
    <source>
        <dbReference type="PROSITE" id="PS50113"/>
    </source>
</evidence>
<feature type="region of interest" description="Disordered" evidence="7">
    <location>
        <begin position="1"/>
        <end position="23"/>
    </location>
</feature>
<dbReference type="SUPFAM" id="SSF47384">
    <property type="entry name" value="Homodimeric domain of signal transducing histidine kinase"/>
    <property type="match status" value="1"/>
</dbReference>
<dbReference type="NCBIfam" id="TIGR00229">
    <property type="entry name" value="sensory_box"/>
    <property type="match status" value="1"/>
</dbReference>
<dbReference type="Pfam" id="PF13426">
    <property type="entry name" value="PAS_9"/>
    <property type="match status" value="1"/>
</dbReference>
<evidence type="ECO:0000256" key="7">
    <source>
        <dbReference type="SAM" id="MobiDB-lite"/>
    </source>
</evidence>
<dbReference type="SMART" id="SM00086">
    <property type="entry name" value="PAC"/>
    <property type="match status" value="1"/>
</dbReference>
<protein>
    <recommendedName>
        <fullName evidence="2">histidine kinase</fullName>
        <ecNumber evidence="2">2.7.13.3</ecNumber>
    </recommendedName>
</protein>
<dbReference type="AlphaFoldDB" id="A0A1I0RD01"/>
<dbReference type="Gene3D" id="1.10.287.130">
    <property type="match status" value="1"/>
</dbReference>
<dbReference type="Pfam" id="PF00072">
    <property type="entry name" value="Response_reg"/>
    <property type="match status" value="1"/>
</dbReference>